<keyword evidence="1" id="KW-0175">Coiled coil</keyword>
<protein>
    <submittedName>
        <fullName evidence="3">Uncharacterized protein</fullName>
    </submittedName>
</protein>
<feature type="coiled-coil region" evidence="1">
    <location>
        <begin position="232"/>
        <end position="268"/>
    </location>
</feature>
<feature type="region of interest" description="Disordered" evidence="2">
    <location>
        <begin position="179"/>
        <end position="208"/>
    </location>
</feature>
<dbReference type="AlphaFoldDB" id="A0A0P6YZY4"/>
<keyword evidence="4" id="KW-1185">Reference proteome</keyword>
<sequence>MNPKVVAIKSATGTWTIRVLAAPFGHPAQKDSHGQYFDNQTDFADDVWPLPPFVYYHGYDKPGRESRRPIYIGKSARVWVDSEGRWYEGPLDQSVPESKKVWEAALKGEAVGSPGTLEHLIRVGPNGHLDHWPIAEVSIFDQLDGKRPANRRAIAVPVIKSLYQEAGLNLPDIEQSLQATSGKGARSQRPAPATAINQQSTKSLENSTMDEEELKKMIADLVAQGVAEAMAAQQAAAAAKAAEEAKMEEEVNKRVEAAKADMAKKAAEDRRLPWSGGAAPHVAQFSDVSKFDNLDLADHAFMSGVLGAAKKAGRSEYGSSESSMKAFAIKAAEDQTWIGERARQAIKAANPGIDLKALKANEINRADLASYGAEWVSDAWANAMWENIRISTPIVANLPTVEIPQGADNLTIPLESAAPTFYKVAAAADLNATTGRPNATVNATKLGTANRTITTSKIGARVVWDGEMEEDSILPWVSELRSSIEKEGAEIMESVVIDGDIATTATTNINDIGNLSAQSATNYWLLFDGFRKLALVTNTANSRDGGVLALDDYLETVKLLGVSGINALDRSKVAFIVDPLTYYKSLTLTQVQTRDLFSNPTIEGGELTGLYGYRLLVSANACRSSSTRLSNASGKVDLTTPANNTKGQIAAIRWDQWRFGFKRRMTIEVARMIDSDTNQIVALSRVGLINRDNEASAVSYNLTV</sequence>
<evidence type="ECO:0000313" key="3">
    <source>
        <dbReference type="EMBL" id="KPL90763.1"/>
    </source>
</evidence>
<evidence type="ECO:0000256" key="1">
    <source>
        <dbReference type="SAM" id="Coils"/>
    </source>
</evidence>
<dbReference type="RefSeq" id="WP_054533363.1">
    <property type="nucleotide sequence ID" value="NZ_LGKP01000010.1"/>
</dbReference>
<proteinExistence type="predicted"/>
<evidence type="ECO:0000256" key="2">
    <source>
        <dbReference type="SAM" id="MobiDB-lite"/>
    </source>
</evidence>
<dbReference type="Proteomes" id="UP000050277">
    <property type="component" value="Unassembled WGS sequence"/>
</dbReference>
<reference evidence="3 4" key="1">
    <citation type="submission" date="2015-07" db="EMBL/GenBank/DDBJ databases">
        <title>Whole genome sequence of Herpetosiphon geysericola DSM 7119.</title>
        <authorList>
            <person name="Hemp J."/>
            <person name="Ward L.M."/>
            <person name="Pace L.A."/>
            <person name="Fischer W.W."/>
        </authorList>
    </citation>
    <scope>NUCLEOTIDE SEQUENCE [LARGE SCALE GENOMIC DNA]</scope>
    <source>
        <strain evidence="3 4">DSM 7119</strain>
    </source>
</reference>
<organism evidence="3 4">
    <name type="scientific">Herpetosiphon geysericola</name>
    <dbReference type="NCBI Taxonomy" id="70996"/>
    <lineage>
        <taxon>Bacteria</taxon>
        <taxon>Bacillati</taxon>
        <taxon>Chloroflexota</taxon>
        <taxon>Chloroflexia</taxon>
        <taxon>Herpetosiphonales</taxon>
        <taxon>Herpetosiphonaceae</taxon>
        <taxon>Herpetosiphon</taxon>
    </lineage>
</organism>
<evidence type="ECO:0000313" key="4">
    <source>
        <dbReference type="Proteomes" id="UP000050277"/>
    </source>
</evidence>
<dbReference type="STRING" id="70996.SE18_05195"/>
<feature type="compositionally biased region" description="Polar residues" evidence="2">
    <location>
        <begin position="195"/>
        <end position="207"/>
    </location>
</feature>
<name>A0A0P6YZY4_9CHLR</name>
<gene>
    <name evidence="3" type="ORF">SE18_05195</name>
</gene>
<dbReference type="SUPFAM" id="SSF56563">
    <property type="entry name" value="Major capsid protein gp5"/>
    <property type="match status" value="1"/>
</dbReference>
<dbReference type="OrthoDB" id="2079182at2"/>
<accession>A0A0P6YZY4</accession>
<dbReference type="EMBL" id="LGKP01000010">
    <property type="protein sequence ID" value="KPL90763.1"/>
    <property type="molecule type" value="Genomic_DNA"/>
</dbReference>
<comment type="caution">
    <text evidence="3">The sequence shown here is derived from an EMBL/GenBank/DDBJ whole genome shotgun (WGS) entry which is preliminary data.</text>
</comment>